<evidence type="ECO:0000313" key="2">
    <source>
        <dbReference type="Proteomes" id="UP000030746"/>
    </source>
</evidence>
<accession>V4BA14</accession>
<evidence type="ECO:0000313" key="1">
    <source>
        <dbReference type="EMBL" id="ESP02552.1"/>
    </source>
</evidence>
<dbReference type="OrthoDB" id="6042561at2759"/>
<dbReference type="HOGENOM" id="CLU_644499_0_0_1"/>
<sequence>MASLQLTASALLPQVRYGLWYKPPRTPSQAMHLGYKRINDVCKTDSYHGFIFVKEGNDKSRIIFDLNGNLAGIQTMIPGNLKGYNSRNETIRLPPPEVIPPILLDLEQSKNDRQMYTITVDPAVNGYRSMAKDQLTHLAGFYLYCSWTLVEGYRGVGFTGVAGIRKYRGYRGGFLPGLPRLISTGIGLFQAYFKHPRLICTPYYANIRPDKGLFIQTGYNVEQQYIEIPLESKYLSPDWIPHTCNPKMGLHYFKNLTPNMKCEDLYPVFLMYNSEGQLGSFGWSFQGAPSPYMENDLSWFRLSQQYYPFVFDTTKLPACMYNKHFQVFGMHFWLRDPETMLCPVATVPMRDTEYQTTPRMRTTTVRKIDRNIIVDKIIRDSLNSAQSTVPCVSGILLVNCIVCLVFSTSFFSTLVSLFLTLSNCVL</sequence>
<dbReference type="GeneID" id="20241954"/>
<dbReference type="EMBL" id="KB200183">
    <property type="protein sequence ID" value="ESP02552.1"/>
    <property type="molecule type" value="Genomic_DNA"/>
</dbReference>
<protein>
    <submittedName>
        <fullName evidence="1">Uncharacterized protein</fullName>
    </submittedName>
</protein>
<organism evidence="1 2">
    <name type="scientific">Lottia gigantea</name>
    <name type="common">Giant owl limpet</name>
    <dbReference type="NCBI Taxonomy" id="225164"/>
    <lineage>
        <taxon>Eukaryota</taxon>
        <taxon>Metazoa</taxon>
        <taxon>Spiralia</taxon>
        <taxon>Lophotrochozoa</taxon>
        <taxon>Mollusca</taxon>
        <taxon>Gastropoda</taxon>
        <taxon>Patellogastropoda</taxon>
        <taxon>Lottioidea</taxon>
        <taxon>Lottiidae</taxon>
        <taxon>Lottia</taxon>
    </lineage>
</organism>
<dbReference type="CTD" id="20241954"/>
<proteinExistence type="predicted"/>
<name>V4BA14_LOTGI</name>
<gene>
    <name evidence="1" type="ORF">LOTGIDRAFT_171952</name>
</gene>
<reference evidence="1 2" key="1">
    <citation type="journal article" date="2013" name="Nature">
        <title>Insights into bilaterian evolution from three spiralian genomes.</title>
        <authorList>
            <person name="Simakov O."/>
            <person name="Marletaz F."/>
            <person name="Cho S.J."/>
            <person name="Edsinger-Gonzales E."/>
            <person name="Havlak P."/>
            <person name="Hellsten U."/>
            <person name="Kuo D.H."/>
            <person name="Larsson T."/>
            <person name="Lv J."/>
            <person name="Arendt D."/>
            <person name="Savage R."/>
            <person name="Osoegawa K."/>
            <person name="de Jong P."/>
            <person name="Grimwood J."/>
            <person name="Chapman J.A."/>
            <person name="Shapiro H."/>
            <person name="Aerts A."/>
            <person name="Otillar R.P."/>
            <person name="Terry A.Y."/>
            <person name="Boore J.L."/>
            <person name="Grigoriev I.V."/>
            <person name="Lindberg D.R."/>
            <person name="Seaver E.C."/>
            <person name="Weisblat D.A."/>
            <person name="Putnam N.H."/>
            <person name="Rokhsar D.S."/>
        </authorList>
    </citation>
    <scope>NUCLEOTIDE SEQUENCE [LARGE SCALE GENOMIC DNA]</scope>
</reference>
<dbReference type="OMA" id="TYHGFLY"/>
<dbReference type="Proteomes" id="UP000030746">
    <property type="component" value="Unassembled WGS sequence"/>
</dbReference>
<dbReference type="AlphaFoldDB" id="V4BA14"/>
<keyword evidence="2" id="KW-1185">Reference proteome</keyword>
<dbReference type="RefSeq" id="XP_009046768.1">
    <property type="nucleotide sequence ID" value="XM_009048520.1"/>
</dbReference>
<dbReference type="KEGG" id="lgi:LOTGIDRAFT_171952"/>